<feature type="transmembrane region" description="Helical" evidence="1">
    <location>
        <begin position="7"/>
        <end position="25"/>
    </location>
</feature>
<evidence type="ECO:0000313" key="2">
    <source>
        <dbReference type="EMBL" id="MDA3730241.1"/>
    </source>
</evidence>
<keyword evidence="1" id="KW-0812">Transmembrane</keyword>
<organism evidence="2 3">
    <name type="scientific">Holtiella tumoricola</name>
    <dbReference type="NCBI Taxonomy" id="3018743"/>
    <lineage>
        <taxon>Bacteria</taxon>
        <taxon>Bacillati</taxon>
        <taxon>Bacillota</taxon>
        <taxon>Clostridia</taxon>
        <taxon>Lachnospirales</taxon>
        <taxon>Cellulosilyticaceae</taxon>
        <taxon>Holtiella</taxon>
    </lineage>
</organism>
<protein>
    <submittedName>
        <fullName evidence="2">Extracellular solute-binding protein</fullName>
    </submittedName>
</protein>
<keyword evidence="1" id="KW-0472">Membrane</keyword>
<dbReference type="AlphaFoldDB" id="A0AA42DJY9"/>
<dbReference type="Proteomes" id="UP001169242">
    <property type="component" value="Unassembled WGS sequence"/>
</dbReference>
<evidence type="ECO:0000256" key="1">
    <source>
        <dbReference type="SAM" id="Phobius"/>
    </source>
</evidence>
<dbReference type="InterPro" id="IPR006059">
    <property type="entry name" value="SBP"/>
</dbReference>
<dbReference type="Pfam" id="PF01547">
    <property type="entry name" value="SBP_bac_1"/>
    <property type="match status" value="1"/>
</dbReference>
<dbReference type="Gene3D" id="3.40.190.10">
    <property type="entry name" value="Periplasmic binding protein-like II"/>
    <property type="match status" value="2"/>
</dbReference>
<gene>
    <name evidence="2" type="ORF">PBV87_01810</name>
</gene>
<dbReference type="SUPFAM" id="SSF53850">
    <property type="entry name" value="Periplasmic binding protein-like II"/>
    <property type="match status" value="1"/>
</dbReference>
<dbReference type="InterPro" id="IPR050490">
    <property type="entry name" value="Bact_solute-bd_prot1"/>
</dbReference>
<comment type="caution">
    <text evidence="2">The sequence shown here is derived from an EMBL/GenBank/DDBJ whole genome shotgun (WGS) entry which is preliminary data.</text>
</comment>
<keyword evidence="3" id="KW-1185">Reference proteome</keyword>
<sequence length="526" mass="60635">MKNIKKNIITFIICMLLICIGYKISIDIQPMQVIQESKITLNGVVFSPVGLGNYNEMEVLNNIKKKMGIEVNFNQINSARRDLQKIHILQMEEVPDFIMGGDLQNTDILGYIQSERIIPLNELIEKYAPNIQALLEKKPFIKSACTFLDNKIYTLPFYNEMDSALVENYLFINKVWLDQLGLQIPTTIDEFYNVLKAFKTQDPNGNGKADEIPFSYIDGVYNYSMNSFIGSFGVINGDRMMLVQDENVLFTPAQEGYKEAILYLRKLYQEGLLDAEIFTQDIEQYVAKGMRETPVVGAFLAKDSTIVVGEERGRDEYIVIPPLKGPSGTQLWGKQNSKITTNQFMITSSNLYPEITMAWIDQFFNPENIQELIWGAEGVTFEKSGGNYRFICPPLGKSYAQYSMENSPLGACPGIFPRSEKSKFIFNPMLVRHELNYKEYSPYLIEDNICRRTMFMTDFMGMGKIYNSLNRYVVEMKIRWVSGEYDIEKEWESYLSALENMGMKEYVAFYQEKYNKCKCSEKHSID</sequence>
<evidence type="ECO:0000313" key="3">
    <source>
        <dbReference type="Proteomes" id="UP001169242"/>
    </source>
</evidence>
<dbReference type="PANTHER" id="PTHR43649:SF17">
    <property type="entry name" value="ABC TRANSPORTER SOLUTE BINDING PROTEIN-SUGAR TRANSPORT"/>
    <property type="match status" value="1"/>
</dbReference>
<accession>A0AA42DJY9</accession>
<proteinExistence type="predicted"/>
<name>A0AA42DJY9_9FIRM</name>
<dbReference type="PANTHER" id="PTHR43649">
    <property type="entry name" value="ARABINOSE-BINDING PROTEIN-RELATED"/>
    <property type="match status" value="1"/>
</dbReference>
<reference evidence="2" key="1">
    <citation type="journal article" date="2023" name="Int. J. Syst. Evol. Microbiol.">
        <title>&lt;i&gt;Holtiella tumoricola&lt;/i&gt; gen. nov. sp. nov., isolated from a human clinical sample.</title>
        <authorList>
            <person name="Allen-Vercoe E."/>
            <person name="Daigneault M.C."/>
            <person name="Vancuren S.J."/>
            <person name="Cochrane K."/>
            <person name="O'Neal L.L."/>
            <person name="Sankaranarayanan K."/>
            <person name="Lawson P.A."/>
        </authorList>
    </citation>
    <scope>NUCLEOTIDE SEQUENCE</scope>
    <source>
        <strain evidence="2">CC70A</strain>
    </source>
</reference>
<dbReference type="EMBL" id="JAQIFT010000010">
    <property type="protein sequence ID" value="MDA3730241.1"/>
    <property type="molecule type" value="Genomic_DNA"/>
</dbReference>
<keyword evidence="1" id="KW-1133">Transmembrane helix</keyword>
<dbReference type="RefSeq" id="WP_271010925.1">
    <property type="nucleotide sequence ID" value="NZ_JAQIFT010000010.1"/>
</dbReference>